<dbReference type="Pfam" id="PF03992">
    <property type="entry name" value="ABM"/>
    <property type="match status" value="1"/>
</dbReference>
<dbReference type="Gene3D" id="3.30.70.100">
    <property type="match status" value="1"/>
</dbReference>
<dbReference type="InterPro" id="IPR011008">
    <property type="entry name" value="Dimeric_a/b-barrel"/>
</dbReference>
<evidence type="ECO:0000259" key="1">
    <source>
        <dbReference type="PROSITE" id="PS51725"/>
    </source>
</evidence>
<dbReference type="InterPro" id="IPR050744">
    <property type="entry name" value="AI-2_Isomerase_LsrG"/>
</dbReference>
<keyword evidence="2" id="KW-0560">Oxidoreductase</keyword>
<evidence type="ECO:0000313" key="2">
    <source>
        <dbReference type="EMBL" id="MFC7390417.1"/>
    </source>
</evidence>
<gene>
    <name evidence="2" type="ORF">ACFQO8_09665</name>
</gene>
<dbReference type="GeneID" id="99708737"/>
<keyword evidence="3" id="KW-1185">Reference proteome</keyword>
<dbReference type="EC" id="1.-.-.-" evidence="2"/>
<proteinExistence type="predicted"/>
<dbReference type="PANTHER" id="PTHR33336:SF3">
    <property type="entry name" value="ABM DOMAIN-CONTAINING PROTEIN"/>
    <property type="match status" value="1"/>
</dbReference>
<dbReference type="EMBL" id="JBHTCE010000001">
    <property type="protein sequence ID" value="MFC7390417.1"/>
    <property type="molecule type" value="Genomic_DNA"/>
</dbReference>
<dbReference type="Proteomes" id="UP001596439">
    <property type="component" value="Unassembled WGS sequence"/>
</dbReference>
<dbReference type="PROSITE" id="PS51725">
    <property type="entry name" value="ABM"/>
    <property type="match status" value="1"/>
</dbReference>
<feature type="domain" description="ABM" evidence="1">
    <location>
        <begin position="2"/>
        <end position="91"/>
    </location>
</feature>
<reference evidence="3" key="1">
    <citation type="journal article" date="2019" name="Int. J. Syst. Evol. Microbiol.">
        <title>The Global Catalogue of Microorganisms (GCM) 10K type strain sequencing project: providing services to taxonomists for standard genome sequencing and annotation.</title>
        <authorList>
            <consortium name="The Broad Institute Genomics Platform"/>
            <consortium name="The Broad Institute Genome Sequencing Center for Infectious Disease"/>
            <person name="Wu L."/>
            <person name="Ma J."/>
        </authorList>
    </citation>
    <scope>NUCLEOTIDE SEQUENCE [LARGE SCALE GENOMIC DNA]</scope>
    <source>
        <strain evidence="3">CCUG 55590</strain>
    </source>
</reference>
<organism evidence="2 3">
    <name type="scientific">Exiguobacterium aestuarii</name>
    <dbReference type="NCBI Taxonomy" id="273527"/>
    <lineage>
        <taxon>Bacteria</taxon>
        <taxon>Bacillati</taxon>
        <taxon>Bacillota</taxon>
        <taxon>Bacilli</taxon>
        <taxon>Bacillales</taxon>
        <taxon>Bacillales Family XII. Incertae Sedis</taxon>
        <taxon>Exiguobacterium</taxon>
    </lineage>
</organism>
<comment type="caution">
    <text evidence="2">The sequence shown here is derived from an EMBL/GenBank/DDBJ whole genome shotgun (WGS) entry which is preliminary data.</text>
</comment>
<accession>A0ABW2PME2</accession>
<dbReference type="PANTHER" id="PTHR33336">
    <property type="entry name" value="QUINOL MONOOXYGENASE YGIN-RELATED"/>
    <property type="match status" value="1"/>
</dbReference>
<dbReference type="InterPro" id="IPR007138">
    <property type="entry name" value="ABM_dom"/>
</dbReference>
<name>A0ABW2PME2_9BACL</name>
<keyword evidence="2" id="KW-0503">Monooxygenase</keyword>
<dbReference type="GO" id="GO:0004497">
    <property type="term" value="F:monooxygenase activity"/>
    <property type="evidence" value="ECO:0007669"/>
    <property type="project" value="UniProtKB-KW"/>
</dbReference>
<dbReference type="SUPFAM" id="SSF54909">
    <property type="entry name" value="Dimeric alpha+beta barrel"/>
    <property type="match status" value="1"/>
</dbReference>
<evidence type="ECO:0000313" key="3">
    <source>
        <dbReference type="Proteomes" id="UP001596439"/>
    </source>
</evidence>
<protein>
    <submittedName>
        <fullName evidence="2">Quinol monooxygenase</fullName>
        <ecNumber evidence="2">1.-.-.-</ecNumber>
    </submittedName>
</protein>
<dbReference type="RefSeq" id="WP_026826548.1">
    <property type="nucleotide sequence ID" value="NZ_JANIEL010000001.1"/>
</dbReference>
<sequence>MILVNATFDIQASQRENFLRDIQVLIDSSKQEAGCVGYDLYESTSVENRFVMIENWEDQAALEQHNQNPVLINFAQNVANYVSAKPVVQVAAVN</sequence>